<comment type="caution">
    <text evidence="2">The sequence shown here is derived from an EMBL/GenBank/DDBJ whole genome shotgun (WGS) entry which is preliminary data.</text>
</comment>
<dbReference type="Pfam" id="PF08757">
    <property type="entry name" value="CotH"/>
    <property type="match status" value="1"/>
</dbReference>
<organism evidence="2 3">
    <name type="scientific">Mortierella alpina</name>
    <name type="common">Oleaginous fungus</name>
    <name type="synonym">Mortierella renispora</name>
    <dbReference type="NCBI Taxonomy" id="64518"/>
    <lineage>
        <taxon>Eukaryota</taxon>
        <taxon>Fungi</taxon>
        <taxon>Fungi incertae sedis</taxon>
        <taxon>Mucoromycota</taxon>
        <taxon>Mortierellomycotina</taxon>
        <taxon>Mortierellomycetes</taxon>
        <taxon>Mortierellales</taxon>
        <taxon>Mortierellaceae</taxon>
        <taxon>Mortierella</taxon>
    </lineage>
</organism>
<dbReference type="PANTHER" id="PTHR40050">
    <property type="entry name" value="INNER SPORE COAT PROTEIN H"/>
    <property type="match status" value="1"/>
</dbReference>
<proteinExistence type="predicted"/>
<keyword evidence="1" id="KW-0732">Signal</keyword>
<gene>
    <name evidence="2" type="ORF">KVV02_002990</name>
</gene>
<reference evidence="2" key="1">
    <citation type="submission" date="2021-07" db="EMBL/GenBank/DDBJ databases">
        <title>Draft genome of Mortierella alpina, strain LL118, isolated from an aspen leaf litter sample.</title>
        <authorList>
            <person name="Yang S."/>
            <person name="Vinatzer B.A."/>
        </authorList>
    </citation>
    <scope>NUCLEOTIDE SEQUENCE</scope>
    <source>
        <strain evidence="2">LL118</strain>
    </source>
</reference>
<dbReference type="Proteomes" id="UP000717515">
    <property type="component" value="Unassembled WGS sequence"/>
</dbReference>
<evidence type="ECO:0000313" key="2">
    <source>
        <dbReference type="EMBL" id="KAG9323201.1"/>
    </source>
</evidence>
<dbReference type="PANTHER" id="PTHR40050:SF1">
    <property type="entry name" value="INNER SPORE COAT PROTEIN H"/>
    <property type="match status" value="1"/>
</dbReference>
<name>A0A9P8A6B8_MORAP</name>
<sequence>MRSYLLPGLLAVISGALADVTYNVVGFPDTDGGSFGVSVTGKVTKLTTTPETFPLWSGNVAGVTASSKYRYVKLAADGSVIEQESFSRAFANSKDTATLNEFYMRRPSNKLKALPQVYKDVRPKASPAFDDNHIGTVHMTADPAAYEDMMANPLDEEKKAIKANFCFINAHTTYCGKEVKLKISGHGSRKYQKLSLRIKFDEDKGETFFDRPIVKFRSSSNDPTQMREKIYFDNLVASGVPTAQGAYVRVFVNGKPYGFCLMAEDIETPYIRTTIHGGSLKTKELGSLYQMGSHVVGYEASLLYNGSKTADYHPEIYSNKNLGDPTKNTKEEPMAQLIQFLKELYEYDPAMAGGEKFWRSRLDLDGFLRSMALEYLGGAWDSYWWKGNNYFMYFNPTKNVWQFLPTDFDSTFSNGTREDVDVVYKQFAASRLRRSGKDHPLISKVIYKNAETNKLFEKTLLEITQKVFNPTVLNPRIDAIKLMIQEDVKWDYSIDRSKRPGKNPRWTMADFNQSIIGAVKGISHGIKPWIDNRAKSVPKQVKK</sequence>
<dbReference type="InterPro" id="IPR014867">
    <property type="entry name" value="Spore_coat_CotH_CotH2/3/7"/>
</dbReference>
<dbReference type="EMBL" id="JAIFTL010000111">
    <property type="protein sequence ID" value="KAG9323201.1"/>
    <property type="molecule type" value="Genomic_DNA"/>
</dbReference>
<evidence type="ECO:0008006" key="4">
    <source>
        <dbReference type="Google" id="ProtNLM"/>
    </source>
</evidence>
<evidence type="ECO:0000256" key="1">
    <source>
        <dbReference type="SAM" id="SignalP"/>
    </source>
</evidence>
<accession>A0A9P8A6B8</accession>
<protein>
    <recommendedName>
        <fullName evidence="4">Spore coat protein CotH</fullName>
    </recommendedName>
</protein>
<evidence type="ECO:0000313" key="3">
    <source>
        <dbReference type="Proteomes" id="UP000717515"/>
    </source>
</evidence>
<feature type="signal peptide" evidence="1">
    <location>
        <begin position="1"/>
        <end position="18"/>
    </location>
</feature>
<dbReference type="AlphaFoldDB" id="A0A9P8A6B8"/>
<feature type="chain" id="PRO_5040332121" description="Spore coat protein CotH" evidence="1">
    <location>
        <begin position="19"/>
        <end position="543"/>
    </location>
</feature>